<evidence type="ECO:0000256" key="6">
    <source>
        <dbReference type="SAM" id="MobiDB-lite"/>
    </source>
</evidence>
<dbReference type="GO" id="GO:0022857">
    <property type="term" value="F:transmembrane transporter activity"/>
    <property type="evidence" value="ECO:0007669"/>
    <property type="project" value="TreeGrafter"/>
</dbReference>
<dbReference type="PANTHER" id="PTHR23501">
    <property type="entry name" value="MAJOR FACILITATOR SUPERFAMILY"/>
    <property type="match status" value="1"/>
</dbReference>
<feature type="region of interest" description="Disordered" evidence="6">
    <location>
        <begin position="12"/>
        <end position="35"/>
    </location>
</feature>
<evidence type="ECO:0008006" key="10">
    <source>
        <dbReference type="Google" id="ProtNLM"/>
    </source>
</evidence>
<comment type="subcellular location">
    <subcellularLocation>
        <location evidence="1">Membrane</location>
        <topology evidence="1">Multi-pass membrane protein</topology>
    </subcellularLocation>
</comment>
<evidence type="ECO:0000256" key="7">
    <source>
        <dbReference type="SAM" id="Phobius"/>
    </source>
</evidence>
<dbReference type="EMBL" id="FJOG01000002">
    <property type="protein sequence ID" value="CZR51924.1"/>
    <property type="molecule type" value="Genomic_DNA"/>
</dbReference>
<evidence type="ECO:0000256" key="5">
    <source>
        <dbReference type="ARBA" id="ARBA00023136"/>
    </source>
</evidence>
<dbReference type="PANTHER" id="PTHR23501:SF102">
    <property type="entry name" value="DRUG TRANSPORTER, PUTATIVE (AFU_ORTHOLOGUE AFUA_3G08530)-RELATED"/>
    <property type="match status" value="1"/>
</dbReference>
<proteinExistence type="inferred from homology"/>
<feature type="transmembrane region" description="Helical" evidence="7">
    <location>
        <begin position="231"/>
        <end position="252"/>
    </location>
</feature>
<evidence type="ECO:0000256" key="4">
    <source>
        <dbReference type="ARBA" id="ARBA00022989"/>
    </source>
</evidence>
<gene>
    <name evidence="8" type="ORF">PAC_01801</name>
</gene>
<dbReference type="SUPFAM" id="SSF103473">
    <property type="entry name" value="MFS general substrate transporter"/>
    <property type="match status" value="1"/>
</dbReference>
<evidence type="ECO:0000256" key="2">
    <source>
        <dbReference type="ARBA" id="ARBA00007520"/>
    </source>
</evidence>
<reference evidence="8 9" key="1">
    <citation type="submission" date="2016-03" db="EMBL/GenBank/DDBJ databases">
        <authorList>
            <person name="Ploux O."/>
        </authorList>
    </citation>
    <scope>NUCLEOTIDE SEQUENCE [LARGE SCALE GENOMIC DNA]</scope>
    <source>
        <strain evidence="8 9">UAMH 11012</strain>
    </source>
</reference>
<sequence>MSMVITEIEMVQEHGSARKDASSSTSKEAIETIKSDENQRSRIDAIILMSALSVNSSPTQPTKISTHKLIPQLSKDSNFQRLQYVHGHYRDRNVPCCAISFAAVMWKLKVHAPKTPMIAGLKAVDRLGSITIITGAVFLLLALQMGGAIEPWSSPIIIGFLVTGIIISIAFILIEWKIAAYPLMPLRIFTNKGNVAVLIVACSHNPATAGGTYFLPLYFQGVLGASPLMSGVYLLPLALSLSAMSSGIGFVVRGTGRHLTAMRVATLPMATGFGLFINLGPTFNWPKIVLYQIVAGLGISPDFQCPLVALQANTDQGDTASATSIAKFLRNMFASLAVVVGTAIFQNKMELQQDHLRATLGVKTASFLTGANTASSINLIDALPVREEDCSGCHMREFVIDVDLLRGLWGTFFCSESVCALGGVEEGT</sequence>
<evidence type="ECO:0000256" key="1">
    <source>
        <dbReference type="ARBA" id="ARBA00004141"/>
    </source>
</evidence>
<comment type="similarity">
    <text evidence="2">Belongs to the major facilitator superfamily. TCR/Tet family.</text>
</comment>
<dbReference type="AlphaFoldDB" id="A0A1L7WGM5"/>
<evidence type="ECO:0000313" key="8">
    <source>
        <dbReference type="EMBL" id="CZR51924.1"/>
    </source>
</evidence>
<dbReference type="Proteomes" id="UP000184330">
    <property type="component" value="Unassembled WGS sequence"/>
</dbReference>
<name>A0A1L7WGM5_9HELO</name>
<keyword evidence="9" id="KW-1185">Reference proteome</keyword>
<dbReference type="Gene3D" id="1.20.1250.20">
    <property type="entry name" value="MFS general substrate transporter like domains"/>
    <property type="match status" value="1"/>
</dbReference>
<feature type="transmembrane region" description="Helical" evidence="7">
    <location>
        <begin position="264"/>
        <end position="283"/>
    </location>
</feature>
<evidence type="ECO:0000256" key="3">
    <source>
        <dbReference type="ARBA" id="ARBA00022692"/>
    </source>
</evidence>
<keyword evidence="4 7" id="KW-1133">Transmembrane helix</keyword>
<feature type="transmembrane region" description="Helical" evidence="7">
    <location>
        <begin position="127"/>
        <end position="146"/>
    </location>
</feature>
<dbReference type="OrthoDB" id="10021397at2759"/>
<accession>A0A1L7WGM5</accession>
<dbReference type="GO" id="GO:0005886">
    <property type="term" value="C:plasma membrane"/>
    <property type="evidence" value="ECO:0007669"/>
    <property type="project" value="TreeGrafter"/>
</dbReference>
<dbReference type="InterPro" id="IPR036259">
    <property type="entry name" value="MFS_trans_sf"/>
</dbReference>
<protein>
    <recommendedName>
        <fullName evidence="10">Major facilitator superfamily (MFS) profile domain-containing protein</fullName>
    </recommendedName>
</protein>
<keyword evidence="5 7" id="KW-0472">Membrane</keyword>
<feature type="transmembrane region" description="Helical" evidence="7">
    <location>
        <begin position="195"/>
        <end position="219"/>
    </location>
</feature>
<feature type="compositionally biased region" description="Basic and acidic residues" evidence="6">
    <location>
        <begin position="12"/>
        <end position="21"/>
    </location>
</feature>
<feature type="transmembrane region" description="Helical" evidence="7">
    <location>
        <begin position="152"/>
        <end position="174"/>
    </location>
</feature>
<organism evidence="8 9">
    <name type="scientific">Phialocephala subalpina</name>
    <dbReference type="NCBI Taxonomy" id="576137"/>
    <lineage>
        <taxon>Eukaryota</taxon>
        <taxon>Fungi</taxon>
        <taxon>Dikarya</taxon>
        <taxon>Ascomycota</taxon>
        <taxon>Pezizomycotina</taxon>
        <taxon>Leotiomycetes</taxon>
        <taxon>Helotiales</taxon>
        <taxon>Mollisiaceae</taxon>
        <taxon>Phialocephala</taxon>
        <taxon>Phialocephala fortinii species complex</taxon>
    </lineage>
</organism>
<evidence type="ECO:0000313" key="9">
    <source>
        <dbReference type="Proteomes" id="UP000184330"/>
    </source>
</evidence>
<dbReference type="STRING" id="576137.A0A1L7WGM5"/>
<keyword evidence="3 7" id="KW-0812">Transmembrane</keyword>